<gene>
    <name evidence="1" type="ORF">T4B_4099</name>
</gene>
<name>A0A0V1GA60_TRIPS</name>
<accession>A0A0V1GA60</accession>
<feature type="non-terminal residue" evidence="1">
    <location>
        <position position="1"/>
    </location>
</feature>
<reference evidence="1 2" key="1">
    <citation type="submission" date="2015-01" db="EMBL/GenBank/DDBJ databases">
        <title>Evolution of Trichinella species and genotypes.</title>
        <authorList>
            <person name="Korhonen P.K."/>
            <person name="Edoardo P."/>
            <person name="Giuseppe L.R."/>
            <person name="Gasser R.B."/>
        </authorList>
    </citation>
    <scope>NUCLEOTIDE SEQUENCE [LARGE SCALE GENOMIC DNA]</scope>
    <source>
        <strain evidence="1">ISS588</strain>
    </source>
</reference>
<dbReference type="Proteomes" id="UP000054805">
    <property type="component" value="Unassembled WGS sequence"/>
</dbReference>
<proteinExistence type="predicted"/>
<evidence type="ECO:0000313" key="2">
    <source>
        <dbReference type="Proteomes" id="UP000054805"/>
    </source>
</evidence>
<sequence length="41" mass="4797">LVIQLRELLTFVDGQKLASRKIQLKKDFQDGQQLRRSVTEP</sequence>
<protein>
    <submittedName>
        <fullName evidence="1">Uncharacterized protein</fullName>
    </submittedName>
</protein>
<evidence type="ECO:0000313" key="1">
    <source>
        <dbReference type="EMBL" id="KRY94435.1"/>
    </source>
</evidence>
<dbReference type="EMBL" id="JYDS01005409">
    <property type="protein sequence ID" value="KRY94435.1"/>
    <property type="molecule type" value="Genomic_DNA"/>
</dbReference>
<organism evidence="1 2">
    <name type="scientific">Trichinella pseudospiralis</name>
    <name type="common">Parasitic roundworm</name>
    <dbReference type="NCBI Taxonomy" id="6337"/>
    <lineage>
        <taxon>Eukaryota</taxon>
        <taxon>Metazoa</taxon>
        <taxon>Ecdysozoa</taxon>
        <taxon>Nematoda</taxon>
        <taxon>Enoplea</taxon>
        <taxon>Dorylaimia</taxon>
        <taxon>Trichinellida</taxon>
        <taxon>Trichinellidae</taxon>
        <taxon>Trichinella</taxon>
    </lineage>
</organism>
<comment type="caution">
    <text evidence="1">The sequence shown here is derived from an EMBL/GenBank/DDBJ whole genome shotgun (WGS) entry which is preliminary data.</text>
</comment>
<keyword evidence="2" id="KW-1185">Reference proteome</keyword>
<dbReference type="AlphaFoldDB" id="A0A0V1GA60"/>
<feature type="non-terminal residue" evidence="1">
    <location>
        <position position="41"/>
    </location>
</feature>